<keyword evidence="5" id="KW-1133">Transmembrane helix</keyword>
<dbReference type="GO" id="GO:0020037">
    <property type="term" value="F:heme binding"/>
    <property type="evidence" value="ECO:0007669"/>
    <property type="project" value="InterPro"/>
</dbReference>
<evidence type="ECO:0000256" key="5">
    <source>
        <dbReference type="SAM" id="Phobius"/>
    </source>
</evidence>
<dbReference type="InterPro" id="IPR009056">
    <property type="entry name" value="Cyt_c-like_dom"/>
</dbReference>
<dbReference type="RefSeq" id="WP_221304405.1">
    <property type="nucleotide sequence ID" value="NZ_JACHHZ010000006.1"/>
</dbReference>
<dbReference type="EMBL" id="JACHHZ010000006">
    <property type="protein sequence ID" value="MBB6095734.1"/>
    <property type="molecule type" value="Genomic_DNA"/>
</dbReference>
<dbReference type="GO" id="GO:0046872">
    <property type="term" value="F:metal ion binding"/>
    <property type="evidence" value="ECO:0007669"/>
    <property type="project" value="UniProtKB-KW"/>
</dbReference>
<keyword evidence="8" id="KW-1185">Reference proteome</keyword>
<dbReference type="Gene3D" id="1.10.760.10">
    <property type="entry name" value="Cytochrome c-like domain"/>
    <property type="match status" value="1"/>
</dbReference>
<reference evidence="7 8" key="1">
    <citation type="submission" date="2020-08" db="EMBL/GenBank/DDBJ databases">
        <title>Genomic Encyclopedia of Type Strains, Phase IV (KMG-IV): sequencing the most valuable type-strain genomes for metagenomic binning, comparative biology and taxonomic classification.</title>
        <authorList>
            <person name="Goeker M."/>
        </authorList>
    </citation>
    <scope>NUCLEOTIDE SEQUENCE [LARGE SCALE GENOMIC DNA]</scope>
    <source>
        <strain evidence="7 8">DSM 26723</strain>
    </source>
</reference>
<keyword evidence="1 4" id="KW-0349">Heme</keyword>
<dbReference type="Proteomes" id="UP000588068">
    <property type="component" value="Unassembled WGS sequence"/>
</dbReference>
<evidence type="ECO:0000256" key="4">
    <source>
        <dbReference type="PROSITE-ProRule" id="PRU00433"/>
    </source>
</evidence>
<proteinExistence type="predicted"/>
<evidence type="ECO:0000313" key="7">
    <source>
        <dbReference type="EMBL" id="MBB6095734.1"/>
    </source>
</evidence>
<dbReference type="PROSITE" id="PS51007">
    <property type="entry name" value="CYTC"/>
    <property type="match status" value="1"/>
</dbReference>
<dbReference type="PANTHER" id="PTHR30600:SF9">
    <property type="entry name" value="BLR7738 PROTEIN"/>
    <property type="match status" value="1"/>
</dbReference>
<evidence type="ECO:0000313" key="8">
    <source>
        <dbReference type="Proteomes" id="UP000588068"/>
    </source>
</evidence>
<evidence type="ECO:0000256" key="1">
    <source>
        <dbReference type="ARBA" id="ARBA00022617"/>
    </source>
</evidence>
<evidence type="ECO:0000259" key="6">
    <source>
        <dbReference type="PROSITE" id="PS51007"/>
    </source>
</evidence>
<gene>
    <name evidence="7" type="ORF">HNQ60_004625</name>
</gene>
<dbReference type="GO" id="GO:0004130">
    <property type="term" value="F:cytochrome-c peroxidase activity"/>
    <property type="evidence" value="ECO:0007669"/>
    <property type="project" value="TreeGrafter"/>
</dbReference>
<accession>A0A841HSV9</accession>
<dbReference type="AlphaFoldDB" id="A0A841HSV9"/>
<keyword evidence="2 4" id="KW-0479">Metal-binding</keyword>
<dbReference type="GO" id="GO:0009055">
    <property type="term" value="F:electron transfer activity"/>
    <property type="evidence" value="ECO:0007669"/>
    <property type="project" value="InterPro"/>
</dbReference>
<dbReference type="PANTHER" id="PTHR30600">
    <property type="entry name" value="CYTOCHROME C PEROXIDASE-RELATED"/>
    <property type="match status" value="1"/>
</dbReference>
<dbReference type="Pfam" id="PF21419">
    <property type="entry name" value="RoxA-like_Cyt-c"/>
    <property type="match status" value="1"/>
</dbReference>
<evidence type="ECO:0000256" key="2">
    <source>
        <dbReference type="ARBA" id="ARBA00022723"/>
    </source>
</evidence>
<keyword evidence="3 4" id="KW-0408">Iron</keyword>
<protein>
    <recommendedName>
        <fullName evidence="6">Cytochrome c domain-containing protein</fullName>
    </recommendedName>
</protein>
<comment type="caution">
    <text evidence="7">The sequence shown here is derived from an EMBL/GenBank/DDBJ whole genome shotgun (WGS) entry which is preliminary data.</text>
</comment>
<dbReference type="SUPFAM" id="SSF46626">
    <property type="entry name" value="Cytochrome c"/>
    <property type="match status" value="1"/>
</dbReference>
<sequence>MNERYSSTSGDLAPSALTQLLRRRWARILFILLIMITVFAVITALLLVMRFTADRPVEYADVGEHFKYGSTGGERESGLPYWVFQVMPRVCSKHMPVPGAGYESLGFIYEEGRDLPVGMSKRHNLGMDRTFINCAVCHVSTVRHTPEEKPLVVLGMPANTFNLFDFQKFLFECSADPAFRKDVIVPEIARAMEERGEHLGVLDRHLVYPVAIWLMRERLTMLGGRFGPLLNDTPWGPGRTDTFNPNKVLFNFPLDRIAARERNAAVDFPSIWLQKPRQGMQLHWDGNNVMSEERNKNAAFGTGTTPPTIDLKAIGRIEQWLLTAEPPKLKSEVVDQALAAKGQPIYAHYCAGCHGTNGREFSPPGGDTSRDCLKSEPNDAALYGPYVGRITRIEDVGTDRHRLDSFSYDLVVQLGTIYAGYPHRYCHYRKTFGYANAPLDGVWLRAPYLHNGSVPTLRDLLEPSASRPPTFYRGDDVYDTVRMGFVHTEASRYGRNFFLYDTKQPGNSNAGHEGAAYGTQLSDEEKDALVEYLKTF</sequence>
<dbReference type="InterPro" id="IPR051395">
    <property type="entry name" value="Cytochrome_c_Peroxidase/MauG"/>
</dbReference>
<feature type="domain" description="Cytochrome c" evidence="6">
    <location>
        <begin position="337"/>
        <end position="536"/>
    </location>
</feature>
<name>A0A841HSV9_9GAMM</name>
<dbReference type="InterPro" id="IPR036909">
    <property type="entry name" value="Cyt_c-like_dom_sf"/>
</dbReference>
<feature type="transmembrane region" description="Helical" evidence="5">
    <location>
        <begin position="28"/>
        <end position="49"/>
    </location>
</feature>
<organism evidence="7 8">
    <name type="scientific">Povalibacter uvarum</name>
    <dbReference type="NCBI Taxonomy" id="732238"/>
    <lineage>
        <taxon>Bacteria</taxon>
        <taxon>Pseudomonadati</taxon>
        <taxon>Pseudomonadota</taxon>
        <taxon>Gammaproteobacteria</taxon>
        <taxon>Steroidobacterales</taxon>
        <taxon>Steroidobacteraceae</taxon>
        <taxon>Povalibacter</taxon>
    </lineage>
</organism>
<keyword evidence="5" id="KW-0472">Membrane</keyword>
<evidence type="ECO:0000256" key="3">
    <source>
        <dbReference type="ARBA" id="ARBA00023004"/>
    </source>
</evidence>
<keyword evidence="5" id="KW-0812">Transmembrane</keyword>